<evidence type="ECO:0000256" key="7">
    <source>
        <dbReference type="SAM" id="Phobius"/>
    </source>
</evidence>
<dbReference type="EMBL" id="CADIJO010000005">
    <property type="protein sequence ID" value="CAB3685477.1"/>
    <property type="molecule type" value="Genomic_DNA"/>
</dbReference>
<dbReference type="PANTHER" id="PTHR30606:SF9">
    <property type="entry name" value="LIPID A BIOSYNTHESIS LAUROYLTRANSFERASE"/>
    <property type="match status" value="1"/>
</dbReference>
<dbReference type="AlphaFoldDB" id="A0A6S7AV28"/>
<comment type="subcellular location">
    <subcellularLocation>
        <location evidence="1">Cell inner membrane</location>
    </subcellularLocation>
</comment>
<evidence type="ECO:0008006" key="10">
    <source>
        <dbReference type="Google" id="ProtNLM"/>
    </source>
</evidence>
<evidence type="ECO:0000256" key="2">
    <source>
        <dbReference type="ARBA" id="ARBA00022475"/>
    </source>
</evidence>
<name>A0A6S7AV28_9BURK</name>
<dbReference type="PANTHER" id="PTHR30606">
    <property type="entry name" value="LIPID A BIOSYNTHESIS LAUROYL ACYLTRANSFERASE"/>
    <property type="match status" value="1"/>
</dbReference>
<dbReference type="GO" id="GO:0016746">
    <property type="term" value="F:acyltransferase activity"/>
    <property type="evidence" value="ECO:0007669"/>
    <property type="project" value="UniProtKB-KW"/>
</dbReference>
<sequence>MTAADPHWADQSERGSPLLMRLTAWAARNIGRRAVAPVVWLVVLYFYAFGPRARRAITAYQRRLTAAGGLAAPLPRSLPVYRQYLAFAQALLDKLDVWQGKITLADLDIIDPDALHAQMGVGRGQILVGSHLGNLEVCRALAEKSGLLKLNVLVHTKHAVHFGRLLDEAGGGLRMIQVSELDAGVMLDLAQRLDRGEWLAIAGDRVPLAGDRTTQVDLLGSAARLPQGPWLLAGLLRCPVNLLFCTRHGARYRVAMERLSDGIEWTRTTRQPQIAYWTQRYADRLGAHCRQAPLQWFNFYPFWKDDA</sequence>
<keyword evidence="3" id="KW-0997">Cell inner membrane</keyword>
<dbReference type="GO" id="GO:0005886">
    <property type="term" value="C:plasma membrane"/>
    <property type="evidence" value="ECO:0007669"/>
    <property type="project" value="UniProtKB-SubCell"/>
</dbReference>
<keyword evidence="6" id="KW-0012">Acyltransferase</keyword>
<evidence type="ECO:0000256" key="3">
    <source>
        <dbReference type="ARBA" id="ARBA00022519"/>
    </source>
</evidence>
<keyword evidence="4" id="KW-0808">Transferase</keyword>
<dbReference type="PIRSF" id="PIRSF028561">
    <property type="entry name" value="Ac_Trasf"/>
    <property type="match status" value="1"/>
</dbReference>
<keyword evidence="5 7" id="KW-0472">Membrane</keyword>
<feature type="transmembrane region" description="Helical" evidence="7">
    <location>
        <begin position="30"/>
        <end position="48"/>
    </location>
</feature>
<proteinExistence type="predicted"/>
<evidence type="ECO:0000256" key="4">
    <source>
        <dbReference type="ARBA" id="ARBA00022679"/>
    </source>
</evidence>
<evidence type="ECO:0000256" key="1">
    <source>
        <dbReference type="ARBA" id="ARBA00004533"/>
    </source>
</evidence>
<evidence type="ECO:0000313" key="8">
    <source>
        <dbReference type="EMBL" id="CAB3685477.1"/>
    </source>
</evidence>
<keyword evidence="7" id="KW-0812">Transmembrane</keyword>
<evidence type="ECO:0000256" key="5">
    <source>
        <dbReference type="ARBA" id="ARBA00023136"/>
    </source>
</evidence>
<dbReference type="InterPro" id="IPR004960">
    <property type="entry name" value="LipA_acyltrans"/>
</dbReference>
<accession>A0A6S7AV28</accession>
<dbReference type="GO" id="GO:0009247">
    <property type="term" value="P:glycolipid biosynthetic process"/>
    <property type="evidence" value="ECO:0007669"/>
    <property type="project" value="UniProtKB-ARBA"/>
</dbReference>
<dbReference type="CDD" id="cd07984">
    <property type="entry name" value="LPLAT_LABLAT-like"/>
    <property type="match status" value="1"/>
</dbReference>
<evidence type="ECO:0000313" key="9">
    <source>
        <dbReference type="Proteomes" id="UP000494111"/>
    </source>
</evidence>
<keyword evidence="2" id="KW-1003">Cell membrane</keyword>
<dbReference type="Proteomes" id="UP000494111">
    <property type="component" value="Unassembled WGS sequence"/>
</dbReference>
<evidence type="ECO:0000256" key="6">
    <source>
        <dbReference type="ARBA" id="ARBA00023315"/>
    </source>
</evidence>
<reference evidence="8 9" key="1">
    <citation type="submission" date="2020-04" db="EMBL/GenBank/DDBJ databases">
        <authorList>
            <person name="De Canck E."/>
        </authorList>
    </citation>
    <scope>NUCLEOTIDE SEQUENCE [LARGE SCALE GENOMIC DNA]</scope>
    <source>
        <strain evidence="8 9">LMG 3458</strain>
    </source>
</reference>
<dbReference type="RefSeq" id="WP_175192520.1">
    <property type="nucleotide sequence ID" value="NZ_CADIJO010000005.1"/>
</dbReference>
<dbReference type="Pfam" id="PF03279">
    <property type="entry name" value="Lip_A_acyltrans"/>
    <property type="match status" value="1"/>
</dbReference>
<keyword evidence="7" id="KW-1133">Transmembrane helix</keyword>
<dbReference type="InterPro" id="IPR014548">
    <property type="entry name" value="Ac_Trasf"/>
</dbReference>
<gene>
    <name evidence="8" type="ORF">LMG3458_01842</name>
</gene>
<protein>
    <recommendedName>
        <fullName evidence="10">Glycosyl transferase</fullName>
    </recommendedName>
</protein>
<organism evidence="8 9">
    <name type="scientific">Achromobacter deleyi</name>
    <dbReference type="NCBI Taxonomy" id="1353891"/>
    <lineage>
        <taxon>Bacteria</taxon>
        <taxon>Pseudomonadati</taxon>
        <taxon>Pseudomonadota</taxon>
        <taxon>Betaproteobacteria</taxon>
        <taxon>Burkholderiales</taxon>
        <taxon>Alcaligenaceae</taxon>
        <taxon>Achromobacter</taxon>
    </lineage>
</organism>